<evidence type="ECO:0000256" key="5">
    <source>
        <dbReference type="SAM" id="MobiDB-lite"/>
    </source>
</evidence>
<protein>
    <submittedName>
        <fullName evidence="7">Cell-envelope stress modulator CpxP</fullName>
    </submittedName>
</protein>
<comment type="caution">
    <text evidence="7">The sequence shown here is derived from an EMBL/GenBank/DDBJ whole genome shotgun (WGS) entry which is preliminary data.</text>
</comment>
<dbReference type="RefSeq" id="WP_064910931.1">
    <property type="nucleotide sequence ID" value="NZ_JAJAPJ010000022.1"/>
</dbReference>
<evidence type="ECO:0000256" key="3">
    <source>
        <dbReference type="ARBA" id="ARBA00022729"/>
    </source>
</evidence>
<organism evidence="7 8">
    <name type="scientific">Enterobacter quasihormaechei</name>
    <dbReference type="NCBI Taxonomy" id="2529382"/>
    <lineage>
        <taxon>Bacteria</taxon>
        <taxon>Pseudomonadati</taxon>
        <taxon>Pseudomonadota</taxon>
        <taxon>Gammaproteobacteria</taxon>
        <taxon>Enterobacterales</taxon>
        <taxon>Enterobacteriaceae</taxon>
        <taxon>Enterobacter</taxon>
    </lineage>
</organism>
<feature type="compositionally biased region" description="Polar residues" evidence="5">
    <location>
        <begin position="150"/>
        <end position="168"/>
    </location>
</feature>
<comment type="subcellular location">
    <subcellularLocation>
        <location evidence="1">Periplasm</location>
    </subcellularLocation>
</comment>
<sequence>MRKVTAAVMASTLAFSAFSQAAVANISDNGSSVEGATQHSSQNHMFDGISLTEHQRQQMRDLMQRARHDQPPVNVSEMETMHRLVTAENFDENAVRAQAEKMAQEQVARQVEMAKVRNQMFHLLTPEQQAVLNTKHQQRMNQLREVARMQRSSDMTLFSSNSSTRSNQ</sequence>
<dbReference type="PANTHER" id="PTHR38102:SF2">
    <property type="entry name" value="PERIPLASMIC PROTEIN CPXP"/>
    <property type="match status" value="1"/>
</dbReference>
<feature type="chain" id="PRO_5042297744" evidence="6">
    <location>
        <begin position="22"/>
        <end position="168"/>
    </location>
</feature>
<dbReference type="GO" id="GO:0030288">
    <property type="term" value="C:outer membrane-bounded periplasmic space"/>
    <property type="evidence" value="ECO:0007669"/>
    <property type="project" value="TreeGrafter"/>
</dbReference>
<feature type="region of interest" description="Disordered" evidence="5">
    <location>
        <begin position="149"/>
        <end position="168"/>
    </location>
</feature>
<evidence type="ECO:0000256" key="2">
    <source>
        <dbReference type="ARBA" id="ARBA00008441"/>
    </source>
</evidence>
<dbReference type="InterPro" id="IPR012899">
    <property type="entry name" value="LTXXQ"/>
</dbReference>
<keyword evidence="3 6" id="KW-0732">Signal</keyword>
<reference evidence="7 8" key="1">
    <citation type="submission" date="2019-02" db="EMBL/GenBank/DDBJ databases">
        <title>The draft genome of Enterobacter spp. strains.</title>
        <authorList>
            <person name="Wang C."/>
            <person name="Feng Y."/>
            <person name="Zong Z."/>
        </authorList>
    </citation>
    <scope>NUCLEOTIDE SEQUENCE [LARGE SCALE GENOMIC DNA]</scope>
    <source>
        <strain evidence="7 8">WCHEQ120003</strain>
    </source>
</reference>
<evidence type="ECO:0000256" key="1">
    <source>
        <dbReference type="ARBA" id="ARBA00004418"/>
    </source>
</evidence>
<dbReference type="AlphaFoldDB" id="A0AAE8QUK9"/>
<name>A0AAE8QUK9_9ENTR</name>
<dbReference type="Pfam" id="PF07813">
    <property type="entry name" value="LTXXQ"/>
    <property type="match status" value="1"/>
</dbReference>
<evidence type="ECO:0000313" key="7">
    <source>
        <dbReference type="EMBL" id="TCB84343.1"/>
    </source>
</evidence>
<dbReference type="Proteomes" id="UP000291623">
    <property type="component" value="Unassembled WGS sequence"/>
</dbReference>
<dbReference type="Gene3D" id="1.20.120.1490">
    <property type="match status" value="1"/>
</dbReference>
<dbReference type="PIRSF" id="PIRSF034445">
    <property type="entry name" value="CpxP_Spy"/>
    <property type="match status" value="1"/>
</dbReference>
<dbReference type="GO" id="GO:0051082">
    <property type="term" value="F:unfolded protein binding"/>
    <property type="evidence" value="ECO:0007669"/>
    <property type="project" value="TreeGrafter"/>
</dbReference>
<proteinExistence type="inferred from homology"/>
<evidence type="ECO:0000256" key="6">
    <source>
        <dbReference type="SAM" id="SignalP"/>
    </source>
</evidence>
<dbReference type="GeneID" id="92386332"/>
<accession>A0AAE8QUK9</accession>
<feature type="signal peptide" evidence="6">
    <location>
        <begin position="1"/>
        <end position="21"/>
    </location>
</feature>
<dbReference type="CDD" id="cd09916">
    <property type="entry name" value="CpxP_like"/>
    <property type="match status" value="1"/>
</dbReference>
<evidence type="ECO:0000313" key="8">
    <source>
        <dbReference type="Proteomes" id="UP000291623"/>
    </source>
</evidence>
<dbReference type="InterPro" id="IPR052211">
    <property type="entry name" value="Cpx_auxiliary_protein"/>
</dbReference>
<comment type="similarity">
    <text evidence="2">Belongs to the CpxP/Spy family.</text>
</comment>
<evidence type="ECO:0000256" key="4">
    <source>
        <dbReference type="ARBA" id="ARBA00022764"/>
    </source>
</evidence>
<dbReference type="EMBL" id="SJON01000013">
    <property type="protein sequence ID" value="TCB84343.1"/>
    <property type="molecule type" value="Genomic_DNA"/>
</dbReference>
<keyword evidence="4" id="KW-0574">Periplasm</keyword>
<dbReference type="PANTHER" id="PTHR38102">
    <property type="entry name" value="PERIPLASMIC CHAPERONE SPY"/>
    <property type="match status" value="1"/>
</dbReference>
<dbReference type="NCBIfam" id="NF007687">
    <property type="entry name" value="PRK10363.1"/>
    <property type="match status" value="1"/>
</dbReference>
<gene>
    <name evidence="7" type="primary">cpxP</name>
    <name evidence="7" type="ORF">E0L16_16255</name>
</gene>